<organism evidence="1 2">
    <name type="scientific">Heyndrickxia ginsengihumi</name>
    <dbReference type="NCBI Taxonomy" id="363870"/>
    <lineage>
        <taxon>Bacteria</taxon>
        <taxon>Bacillati</taxon>
        <taxon>Bacillota</taxon>
        <taxon>Bacilli</taxon>
        <taxon>Bacillales</taxon>
        <taxon>Bacillaceae</taxon>
        <taxon>Heyndrickxia</taxon>
    </lineage>
</organism>
<comment type="caution">
    <text evidence="1">The sequence shown here is derived from an EMBL/GenBank/DDBJ whole genome shotgun (WGS) entry which is preliminary data.</text>
</comment>
<dbReference type="EMBL" id="JRUN01000002">
    <property type="protein sequence ID" value="KHD86731.1"/>
    <property type="molecule type" value="Genomic_DNA"/>
</dbReference>
<accession>A0A0A6VGM4</accession>
<reference evidence="1 2" key="1">
    <citation type="submission" date="2014-10" db="EMBL/GenBank/DDBJ databases">
        <title>Draft genome of phytase producing Bacillus ginsengihumi strain M2.11.</title>
        <authorList>
            <person name="Toymentseva A."/>
            <person name="Boulygina E.A."/>
            <person name="Kazakov S.V."/>
            <person name="Kayumov I."/>
            <person name="Suleimanova A.D."/>
            <person name="Mardanova A.M."/>
            <person name="Maria S.N."/>
            <person name="Sergey M.Y."/>
            <person name="Sharipova M.R."/>
        </authorList>
    </citation>
    <scope>NUCLEOTIDE SEQUENCE [LARGE SCALE GENOMIC DNA]</scope>
    <source>
        <strain evidence="1 2">M2.11</strain>
    </source>
</reference>
<dbReference type="AlphaFoldDB" id="A0A0A6VGM4"/>
<name>A0A0A6VGM4_9BACI</name>
<evidence type="ECO:0000313" key="2">
    <source>
        <dbReference type="Proteomes" id="UP000030588"/>
    </source>
</evidence>
<proteinExistence type="predicted"/>
<gene>
    <name evidence="1" type="ORF">NG54_01320</name>
</gene>
<dbReference type="STRING" id="363870.NG54_01320"/>
<evidence type="ECO:0000313" key="1">
    <source>
        <dbReference type="EMBL" id="KHD86731.1"/>
    </source>
</evidence>
<protein>
    <submittedName>
        <fullName evidence="1">Uncharacterized protein</fullName>
    </submittedName>
</protein>
<dbReference type="Proteomes" id="UP000030588">
    <property type="component" value="Unassembled WGS sequence"/>
</dbReference>
<sequence>MSLNKDKLIGKDKHLVIPGWNQQGVFFSLSSDIIIYDLKEILQISTSYLSFVEDVNDKVSNSNYCVKALYILI</sequence>